<evidence type="ECO:0000256" key="8">
    <source>
        <dbReference type="ARBA" id="ARBA00023315"/>
    </source>
</evidence>
<dbReference type="InterPro" id="IPR000544">
    <property type="entry name" value="Octanoyltransferase"/>
</dbReference>
<dbReference type="NCBIfam" id="NF004019">
    <property type="entry name" value="PRK05481.1"/>
    <property type="match status" value="1"/>
</dbReference>
<dbReference type="InterPro" id="IPR045864">
    <property type="entry name" value="aa-tRNA-synth_II/BPL/LPL"/>
</dbReference>
<evidence type="ECO:0000256" key="9">
    <source>
        <dbReference type="ARBA" id="ARBA00030797"/>
    </source>
</evidence>
<feature type="non-terminal residue" evidence="13">
    <location>
        <position position="1"/>
    </location>
</feature>
<protein>
    <recommendedName>
        <fullName evidence="5">lipoyl(octanoyl) transferase</fullName>
        <ecNumber evidence="5">2.3.1.181</ecNumber>
    </recommendedName>
    <alternativeName>
        <fullName evidence="9">Lipoate-protein ligase B</fullName>
    </alternativeName>
    <alternativeName>
        <fullName evidence="10">Lipoyl/octanoyl transferase</fullName>
    </alternativeName>
</protein>
<evidence type="ECO:0000256" key="2">
    <source>
        <dbReference type="ARBA" id="ARBA00004173"/>
    </source>
</evidence>
<dbReference type="GO" id="GO:0005739">
    <property type="term" value="C:mitochondrion"/>
    <property type="evidence" value="ECO:0007669"/>
    <property type="project" value="UniProtKB-SubCell"/>
</dbReference>
<dbReference type="HAMAP" id="MF_00206">
    <property type="entry name" value="Lipoyl_synth"/>
    <property type="match status" value="1"/>
</dbReference>
<dbReference type="Pfam" id="PF04055">
    <property type="entry name" value="Radical_SAM"/>
    <property type="match status" value="1"/>
</dbReference>
<evidence type="ECO:0000256" key="10">
    <source>
        <dbReference type="ARBA" id="ARBA00033331"/>
    </source>
</evidence>
<accession>A0A7R9FTZ9</accession>
<dbReference type="InterPro" id="IPR007197">
    <property type="entry name" value="rSAM"/>
</dbReference>
<evidence type="ECO:0000256" key="6">
    <source>
        <dbReference type="ARBA" id="ARBA00022485"/>
    </source>
</evidence>
<dbReference type="GO" id="GO:0016992">
    <property type="term" value="F:lipoate synthase activity"/>
    <property type="evidence" value="ECO:0007669"/>
    <property type="project" value="InterPro"/>
</dbReference>
<dbReference type="OrthoDB" id="3231at2759"/>
<dbReference type="EMBL" id="CAJPEV010018778">
    <property type="protein sequence ID" value="CAG0907727.1"/>
    <property type="molecule type" value="Genomic_DNA"/>
</dbReference>
<evidence type="ECO:0000259" key="12">
    <source>
        <dbReference type="PROSITE" id="PS51918"/>
    </source>
</evidence>
<dbReference type="SFLD" id="SFLDS00029">
    <property type="entry name" value="Radical_SAM"/>
    <property type="match status" value="1"/>
</dbReference>
<dbReference type="Pfam" id="PF21948">
    <property type="entry name" value="LplA-B_cat"/>
    <property type="match status" value="1"/>
</dbReference>
<evidence type="ECO:0000259" key="11">
    <source>
        <dbReference type="PROSITE" id="PS51733"/>
    </source>
</evidence>
<dbReference type="SUPFAM" id="SSF55681">
    <property type="entry name" value="Class II aaRS and biotin synthetases"/>
    <property type="match status" value="1"/>
</dbReference>
<dbReference type="GO" id="GO:0033819">
    <property type="term" value="F:lipoyl(octanoyl) transferase activity"/>
    <property type="evidence" value="ECO:0007669"/>
    <property type="project" value="UniProtKB-EC"/>
</dbReference>
<dbReference type="PROSITE" id="PS01313">
    <property type="entry name" value="LIPB"/>
    <property type="match status" value="1"/>
</dbReference>
<dbReference type="InterPro" id="IPR004143">
    <property type="entry name" value="BPL_LPL_catalytic"/>
</dbReference>
<dbReference type="CDD" id="cd01335">
    <property type="entry name" value="Radical_SAM"/>
    <property type="match status" value="1"/>
</dbReference>
<dbReference type="InterPro" id="IPR031691">
    <property type="entry name" value="LIAS_N"/>
</dbReference>
<keyword evidence="6" id="KW-0408">Iron</keyword>
<dbReference type="PROSITE" id="PS51733">
    <property type="entry name" value="BPL_LPL_CATALYTIC"/>
    <property type="match status" value="1"/>
</dbReference>
<feature type="domain" description="BPL/LPL catalytic" evidence="11">
    <location>
        <begin position="1"/>
        <end position="177"/>
    </location>
</feature>
<dbReference type="UniPathway" id="UPA00538">
    <property type="reaction ID" value="UER00592"/>
</dbReference>
<dbReference type="CDD" id="cd16444">
    <property type="entry name" value="LipB"/>
    <property type="match status" value="1"/>
</dbReference>
<evidence type="ECO:0000256" key="3">
    <source>
        <dbReference type="ARBA" id="ARBA00004821"/>
    </source>
</evidence>
<evidence type="ECO:0000313" key="13">
    <source>
        <dbReference type="EMBL" id="CAD7255169.1"/>
    </source>
</evidence>
<comment type="cofactor">
    <cofactor evidence="1">
        <name>[4Fe-4S] cluster</name>
        <dbReference type="ChEBI" id="CHEBI:49883"/>
    </cofactor>
</comment>
<gene>
    <name evidence="13" type="ORF">DSTB1V02_LOCUS14914</name>
</gene>
<keyword evidence="6" id="KW-0004">4Fe-4S</keyword>
<dbReference type="InterPro" id="IPR020605">
    <property type="entry name" value="Octanoyltransferase_CS"/>
</dbReference>
<comment type="pathway">
    <text evidence="3">Protein modification; protein lipoylation via endogenous pathway; protein N(6)-(lipoyl)lysine from octanoyl-[acyl-carrier-protein]: step 1/2.</text>
</comment>
<dbReference type="PANTHER" id="PTHR10949">
    <property type="entry name" value="LIPOYL SYNTHASE"/>
    <property type="match status" value="1"/>
</dbReference>
<dbReference type="InterPro" id="IPR058240">
    <property type="entry name" value="rSAM_sf"/>
</dbReference>
<dbReference type="SUPFAM" id="SSF102114">
    <property type="entry name" value="Radical SAM enzymes"/>
    <property type="match status" value="1"/>
</dbReference>
<dbReference type="InterPro" id="IPR003698">
    <property type="entry name" value="Lipoyl_synth"/>
</dbReference>
<feature type="non-terminal residue" evidence="13">
    <location>
        <position position="394"/>
    </location>
</feature>
<evidence type="ECO:0000256" key="4">
    <source>
        <dbReference type="ARBA" id="ARBA00007907"/>
    </source>
</evidence>
<keyword evidence="14" id="KW-1185">Reference proteome</keyword>
<proteinExistence type="inferred from homology"/>
<dbReference type="NCBIfam" id="TIGR00214">
    <property type="entry name" value="lipB"/>
    <property type="match status" value="1"/>
</dbReference>
<dbReference type="AlphaFoldDB" id="A0A7R9FTZ9"/>
<feature type="domain" description="Radical SAM core" evidence="12">
    <location>
        <begin position="267"/>
        <end position="394"/>
    </location>
</feature>
<comment type="similarity">
    <text evidence="4">Belongs to the LipB family.</text>
</comment>
<keyword evidence="7" id="KW-0808">Transferase</keyword>
<dbReference type="PROSITE" id="PS51918">
    <property type="entry name" value="RADICAL_SAM"/>
    <property type="match status" value="1"/>
</dbReference>
<dbReference type="Gene3D" id="3.30.930.10">
    <property type="entry name" value="Bira Bifunctional Protein, Domain 2"/>
    <property type="match status" value="1"/>
</dbReference>
<dbReference type="NCBIfam" id="NF009544">
    <property type="entry name" value="PRK12928.1"/>
    <property type="match status" value="1"/>
</dbReference>
<evidence type="ECO:0000256" key="7">
    <source>
        <dbReference type="ARBA" id="ARBA00022679"/>
    </source>
</evidence>
<dbReference type="EMBL" id="LR918296">
    <property type="protein sequence ID" value="CAD7255169.1"/>
    <property type="molecule type" value="Genomic_DNA"/>
</dbReference>
<dbReference type="EC" id="2.3.1.181" evidence="5"/>
<dbReference type="Proteomes" id="UP000677054">
    <property type="component" value="Unassembled WGS sequence"/>
</dbReference>
<evidence type="ECO:0000256" key="1">
    <source>
        <dbReference type="ARBA" id="ARBA00001966"/>
    </source>
</evidence>
<sequence>PLHLLVQNTAIPLVQTDRGGQITYHGTGQLVAYLLIDIKRRNWFVKDFVYHIETIMINTLAKFDVPAVRHENAPGVYLKIDQGQLFHELNGAKIGAIGLKIKQGCSYHGLSLNVAMDLQPFSWINPCGYAGLITTDMASINQAPPPLATHTTLENPPLSPILGEVLVQLQHQLSLPAPSGPFMSSEKPVTEHIIDTHLLLKHQKGQAKTARIPIPVVQTEKLPKPEWIRVKLPTGNTQFNQVKQILRERNLFSVCEEATCPNIAECFGKGTATFMIMGQQCTRRCPFCDVGHGRPEPLDLDEPRKLAEAIAALKLKYVVITSVDRDDLLDGGAEHFVNCIQSIRCLSPHTKIEILTPDFRGRMDRALDILFRAPPDVMNHNLETVPRLYKAVRP</sequence>
<dbReference type="PANTHER" id="PTHR10949:SF0">
    <property type="entry name" value="LIPOYL SYNTHASE, MITOCHONDRIAL"/>
    <property type="match status" value="1"/>
</dbReference>
<keyword evidence="6" id="KW-0479">Metal-binding</keyword>
<organism evidence="13">
    <name type="scientific">Darwinula stevensoni</name>
    <dbReference type="NCBI Taxonomy" id="69355"/>
    <lineage>
        <taxon>Eukaryota</taxon>
        <taxon>Metazoa</taxon>
        <taxon>Ecdysozoa</taxon>
        <taxon>Arthropoda</taxon>
        <taxon>Crustacea</taxon>
        <taxon>Oligostraca</taxon>
        <taxon>Ostracoda</taxon>
        <taxon>Podocopa</taxon>
        <taxon>Podocopida</taxon>
        <taxon>Darwinulocopina</taxon>
        <taxon>Darwinuloidea</taxon>
        <taxon>Darwinulidae</taxon>
        <taxon>Darwinula</taxon>
    </lineage>
</organism>
<dbReference type="Pfam" id="PF16881">
    <property type="entry name" value="LIAS_N"/>
    <property type="match status" value="1"/>
</dbReference>
<dbReference type="GO" id="GO:0051539">
    <property type="term" value="F:4 iron, 4 sulfur cluster binding"/>
    <property type="evidence" value="ECO:0007669"/>
    <property type="project" value="UniProtKB-KW"/>
</dbReference>
<keyword evidence="8" id="KW-0012">Acyltransferase</keyword>
<keyword evidence="6" id="KW-0411">Iron-sulfur</keyword>
<name>A0A7R9FTZ9_9CRUS</name>
<reference evidence="13" key="1">
    <citation type="submission" date="2020-11" db="EMBL/GenBank/DDBJ databases">
        <authorList>
            <person name="Tran Van P."/>
        </authorList>
    </citation>
    <scope>NUCLEOTIDE SEQUENCE</scope>
</reference>
<evidence type="ECO:0000256" key="5">
    <source>
        <dbReference type="ARBA" id="ARBA00012334"/>
    </source>
</evidence>
<dbReference type="GO" id="GO:0009249">
    <property type="term" value="P:protein lipoylation"/>
    <property type="evidence" value="ECO:0007669"/>
    <property type="project" value="InterPro"/>
</dbReference>
<evidence type="ECO:0000313" key="14">
    <source>
        <dbReference type="Proteomes" id="UP000677054"/>
    </source>
</evidence>
<comment type="subcellular location">
    <subcellularLocation>
        <location evidence="2">Mitochondrion</location>
    </subcellularLocation>
</comment>